<keyword evidence="2" id="KW-1185">Reference proteome</keyword>
<name>A0A3T0IIQ1_9CAUD</name>
<protein>
    <submittedName>
        <fullName evidence="1">Uncharacterized protein</fullName>
    </submittedName>
</protein>
<evidence type="ECO:0000313" key="1">
    <source>
        <dbReference type="EMBL" id="AZU99681.1"/>
    </source>
</evidence>
<organism evidence="1">
    <name type="scientific">Vibrio virus vB_VspP_SBP1</name>
    <dbReference type="NCBI Taxonomy" id="2500581"/>
    <lineage>
        <taxon>Viruses</taxon>
        <taxon>Duplodnaviria</taxon>
        <taxon>Heunggongvirae</taxon>
        <taxon>Uroviricota</taxon>
        <taxon>Caudoviricetes</taxon>
        <taxon>Schitoviridae</taxon>
        <taxon>Electravirus</taxon>
        <taxon>Electravirus Sbp1</taxon>
    </lineage>
</organism>
<proteinExistence type="predicted"/>
<accession>A0A3T0IIQ1</accession>
<gene>
    <name evidence="1" type="ORF">SBP1_gp089</name>
</gene>
<dbReference type="Proteomes" id="UP000290131">
    <property type="component" value="Segment"/>
</dbReference>
<evidence type="ECO:0000313" key="2">
    <source>
        <dbReference type="Proteomes" id="UP000290131"/>
    </source>
</evidence>
<dbReference type="EMBL" id="MK301608">
    <property type="protein sequence ID" value="AZU99681.1"/>
    <property type="molecule type" value="Genomic_DNA"/>
</dbReference>
<reference evidence="1" key="1">
    <citation type="submission" date="2018-12" db="EMBL/GenBank/DDBJ databases">
        <title>Characterization of a N4-like bacteriophage infecting a coral-derived Vibrio strain.</title>
        <authorList>
            <person name="Huang S."/>
        </authorList>
    </citation>
    <scope>NUCLEOTIDE SEQUENCE [LARGE SCALE GENOMIC DNA]</scope>
</reference>
<sequence length="86" mass="9819">MTKQEFAEACAGVGVWFNPKSLRIYRNYGFSHQIGYITTDYQGNVQRVVLLESTNELECFKALRTLIMIHGLSEAKLSTDWGRQMG</sequence>